<protein>
    <submittedName>
        <fullName evidence="1">Uncharacterized protein</fullName>
    </submittedName>
</protein>
<sequence>MRAGDNLWVMSVNSINMYRKPREWEAGTIAGAGGSGNDTGLIIPRDLFENKALEHIMIEIDPDHPK</sequence>
<name>A0A484GL62_SOUCH</name>
<gene>
    <name evidence="1" type="ORF">DBR06_SOUSAS5910032</name>
</gene>
<dbReference type="Proteomes" id="UP000295264">
    <property type="component" value="Unassembled WGS sequence"/>
</dbReference>
<feature type="non-terminal residue" evidence="1">
    <location>
        <position position="66"/>
    </location>
</feature>
<accession>A0A484GL62</accession>
<reference evidence="1 2" key="1">
    <citation type="journal article" date="2018" name="Genomics">
        <title>Molecular footprints of inshore aquatic adaptation in Indo-Pacific humpback dolphin (Sousa chinensis).</title>
        <authorList>
            <person name="Ming Y."/>
            <person name="Jian J."/>
            <person name="Yu F."/>
            <person name="Yu X."/>
            <person name="Wang J."/>
            <person name="Liu W."/>
        </authorList>
    </citation>
    <scope>NUCLEOTIDE SEQUENCE [LARGE SCALE GENOMIC DNA]</scope>
    <source>
        <strain evidence="1">MY-2018</strain>
        <tissue evidence="1">Skin</tissue>
    </source>
</reference>
<proteinExistence type="predicted"/>
<organism evidence="1 2">
    <name type="scientific">Sousa chinensis</name>
    <name type="common">Indo-pacific humpbacked dolphin</name>
    <name type="synonym">Steno chinensis</name>
    <dbReference type="NCBI Taxonomy" id="103600"/>
    <lineage>
        <taxon>Eukaryota</taxon>
        <taxon>Metazoa</taxon>
        <taxon>Chordata</taxon>
        <taxon>Craniata</taxon>
        <taxon>Vertebrata</taxon>
        <taxon>Euteleostomi</taxon>
        <taxon>Mammalia</taxon>
        <taxon>Eutheria</taxon>
        <taxon>Laurasiatheria</taxon>
        <taxon>Artiodactyla</taxon>
        <taxon>Whippomorpha</taxon>
        <taxon>Cetacea</taxon>
        <taxon>Odontoceti</taxon>
        <taxon>Delphinidae</taxon>
        <taxon>Sousa</taxon>
    </lineage>
</organism>
<evidence type="ECO:0000313" key="2">
    <source>
        <dbReference type="Proteomes" id="UP000295264"/>
    </source>
</evidence>
<keyword evidence="2" id="KW-1185">Reference proteome</keyword>
<evidence type="ECO:0000313" key="1">
    <source>
        <dbReference type="EMBL" id="TEA36299.1"/>
    </source>
</evidence>
<dbReference type="AlphaFoldDB" id="A0A484GL62"/>
<dbReference type="EMBL" id="QWLN02006661">
    <property type="protein sequence ID" value="TEA36299.1"/>
    <property type="molecule type" value="Genomic_DNA"/>
</dbReference>
<comment type="caution">
    <text evidence="1">The sequence shown here is derived from an EMBL/GenBank/DDBJ whole genome shotgun (WGS) entry which is preliminary data.</text>
</comment>